<protein>
    <submittedName>
        <fullName evidence="1">Uncharacterized protein</fullName>
    </submittedName>
</protein>
<dbReference type="Proteomes" id="UP000250123">
    <property type="component" value="Chromosome SHEWBE"/>
</dbReference>
<dbReference type="AlphaFoldDB" id="A0A330LYS3"/>
<dbReference type="KEGG" id="sbk:SHEWBE_0741"/>
<reference evidence="2" key="1">
    <citation type="submission" date="2018-06" db="EMBL/GenBank/DDBJ databases">
        <authorList>
            <person name="Cea G.-C."/>
            <person name="William W."/>
        </authorList>
    </citation>
    <scope>NUCLEOTIDE SEQUENCE [LARGE SCALE GENOMIC DNA]</scope>
    <source>
        <strain evidence="2">DB21MT-2</strain>
    </source>
</reference>
<name>A0A330LYS3_9GAMM</name>
<organism evidence="1 2">
    <name type="scientific">Shewanella benthica</name>
    <dbReference type="NCBI Taxonomy" id="43661"/>
    <lineage>
        <taxon>Bacteria</taxon>
        <taxon>Pseudomonadati</taxon>
        <taxon>Pseudomonadota</taxon>
        <taxon>Gammaproteobacteria</taxon>
        <taxon>Alteromonadales</taxon>
        <taxon>Shewanellaceae</taxon>
        <taxon>Shewanella</taxon>
    </lineage>
</organism>
<dbReference type="EMBL" id="LS483452">
    <property type="protein sequence ID" value="SQH74718.1"/>
    <property type="molecule type" value="Genomic_DNA"/>
</dbReference>
<accession>A0A330LYS3</accession>
<sequence length="42" mass="4958">MEVSSAAFIQEYGIRPNRLYIEYLIYPKEVFSMLWGGGVSWR</sequence>
<evidence type="ECO:0000313" key="2">
    <source>
        <dbReference type="Proteomes" id="UP000250123"/>
    </source>
</evidence>
<evidence type="ECO:0000313" key="1">
    <source>
        <dbReference type="EMBL" id="SQH74718.1"/>
    </source>
</evidence>
<proteinExistence type="predicted"/>
<gene>
    <name evidence="1" type="ORF">SHEWBE_0741</name>
</gene>